<dbReference type="Proteomes" id="UP000184188">
    <property type="component" value="Unassembled WGS sequence"/>
</dbReference>
<proteinExistence type="predicted"/>
<evidence type="ECO:0000256" key="1">
    <source>
        <dbReference type="SAM" id="MobiDB-lite"/>
    </source>
</evidence>
<evidence type="ECO:0000313" key="3">
    <source>
        <dbReference type="EMBL" id="OJJ42577.1"/>
    </source>
</evidence>
<name>A0A1L9S5Y5_9EURO</name>
<sequence>MSSTEYPLAGVRKLQLVIAGLSFPWAIASIADRRGSPETIFQLITLILSICASIYILYNHRKTGKQHPESEILSDVFLLVLFLAVYIAGIVILSSRVMRYVVYARSIPHVYTNLACLLMWLSYGYTIFIAIYHKYLINLLKRRRWGSTMYILCPSCDRAAQASQSGWNGERTANPFDNTPNLYTDEEAEGQSLLHNEPTKQETGITN</sequence>
<protein>
    <submittedName>
        <fullName evidence="3">Uncharacterized protein</fullName>
    </submittedName>
</protein>
<keyword evidence="2" id="KW-0472">Membrane</keyword>
<dbReference type="AlphaFoldDB" id="A0A1L9S5Y5"/>
<dbReference type="VEuPathDB" id="FungiDB:ASPZODRAFT_137196"/>
<accession>A0A1L9S5Y5</accession>
<keyword evidence="4" id="KW-1185">Reference proteome</keyword>
<feature type="region of interest" description="Disordered" evidence="1">
    <location>
        <begin position="166"/>
        <end position="207"/>
    </location>
</feature>
<gene>
    <name evidence="3" type="ORF">ASPZODRAFT_137196</name>
</gene>
<feature type="transmembrane region" description="Helical" evidence="2">
    <location>
        <begin position="39"/>
        <end position="58"/>
    </location>
</feature>
<evidence type="ECO:0000313" key="4">
    <source>
        <dbReference type="Proteomes" id="UP000184188"/>
    </source>
</evidence>
<feature type="transmembrane region" description="Helical" evidence="2">
    <location>
        <begin position="110"/>
        <end position="132"/>
    </location>
</feature>
<keyword evidence="2" id="KW-1133">Transmembrane helix</keyword>
<evidence type="ECO:0000256" key="2">
    <source>
        <dbReference type="SAM" id="Phobius"/>
    </source>
</evidence>
<dbReference type="OrthoDB" id="4345400at2759"/>
<reference evidence="4" key="1">
    <citation type="journal article" date="2017" name="Genome Biol.">
        <title>Comparative genomics reveals high biological diversity and specific adaptations in the industrially and medically important fungal genus Aspergillus.</title>
        <authorList>
            <person name="de Vries R.P."/>
            <person name="Riley R."/>
            <person name="Wiebenga A."/>
            <person name="Aguilar-Osorio G."/>
            <person name="Amillis S."/>
            <person name="Uchima C.A."/>
            <person name="Anderluh G."/>
            <person name="Asadollahi M."/>
            <person name="Askin M."/>
            <person name="Barry K."/>
            <person name="Battaglia E."/>
            <person name="Bayram O."/>
            <person name="Benocci T."/>
            <person name="Braus-Stromeyer S.A."/>
            <person name="Caldana C."/>
            <person name="Canovas D."/>
            <person name="Cerqueira G.C."/>
            <person name="Chen F."/>
            <person name="Chen W."/>
            <person name="Choi C."/>
            <person name="Clum A."/>
            <person name="Dos Santos R.A."/>
            <person name="Damasio A.R."/>
            <person name="Diallinas G."/>
            <person name="Emri T."/>
            <person name="Fekete E."/>
            <person name="Flipphi M."/>
            <person name="Freyberg S."/>
            <person name="Gallo A."/>
            <person name="Gournas C."/>
            <person name="Habgood R."/>
            <person name="Hainaut M."/>
            <person name="Harispe M.L."/>
            <person name="Henrissat B."/>
            <person name="Hilden K.S."/>
            <person name="Hope R."/>
            <person name="Hossain A."/>
            <person name="Karabika E."/>
            <person name="Karaffa L."/>
            <person name="Karanyi Z."/>
            <person name="Krasevec N."/>
            <person name="Kuo A."/>
            <person name="Kusch H."/>
            <person name="LaButti K."/>
            <person name="Lagendijk E.L."/>
            <person name="Lapidus A."/>
            <person name="Levasseur A."/>
            <person name="Lindquist E."/>
            <person name="Lipzen A."/>
            <person name="Logrieco A.F."/>
            <person name="MacCabe A."/>
            <person name="Maekelae M.R."/>
            <person name="Malavazi I."/>
            <person name="Melin P."/>
            <person name="Meyer V."/>
            <person name="Mielnichuk N."/>
            <person name="Miskei M."/>
            <person name="Molnar A.P."/>
            <person name="Mule G."/>
            <person name="Ngan C.Y."/>
            <person name="Orejas M."/>
            <person name="Orosz E."/>
            <person name="Ouedraogo J.P."/>
            <person name="Overkamp K.M."/>
            <person name="Park H.-S."/>
            <person name="Perrone G."/>
            <person name="Piumi F."/>
            <person name="Punt P.J."/>
            <person name="Ram A.F."/>
            <person name="Ramon A."/>
            <person name="Rauscher S."/>
            <person name="Record E."/>
            <person name="Riano-Pachon D.M."/>
            <person name="Robert V."/>
            <person name="Roehrig J."/>
            <person name="Ruller R."/>
            <person name="Salamov A."/>
            <person name="Salih N.S."/>
            <person name="Samson R.A."/>
            <person name="Sandor E."/>
            <person name="Sanguinetti M."/>
            <person name="Schuetze T."/>
            <person name="Sepcic K."/>
            <person name="Shelest E."/>
            <person name="Sherlock G."/>
            <person name="Sophianopoulou V."/>
            <person name="Squina F.M."/>
            <person name="Sun H."/>
            <person name="Susca A."/>
            <person name="Todd R.B."/>
            <person name="Tsang A."/>
            <person name="Unkles S.E."/>
            <person name="van de Wiele N."/>
            <person name="van Rossen-Uffink D."/>
            <person name="Oliveira J.V."/>
            <person name="Vesth T.C."/>
            <person name="Visser J."/>
            <person name="Yu J.-H."/>
            <person name="Zhou M."/>
            <person name="Andersen M.R."/>
            <person name="Archer D.B."/>
            <person name="Baker S.E."/>
            <person name="Benoit I."/>
            <person name="Brakhage A.A."/>
            <person name="Braus G.H."/>
            <person name="Fischer R."/>
            <person name="Frisvad J.C."/>
            <person name="Goldman G.H."/>
            <person name="Houbraken J."/>
            <person name="Oakley B."/>
            <person name="Pocsi I."/>
            <person name="Scazzocchio C."/>
            <person name="Seiboth B."/>
            <person name="vanKuyk P.A."/>
            <person name="Wortman J."/>
            <person name="Dyer P.S."/>
            <person name="Grigoriev I.V."/>
        </authorList>
    </citation>
    <scope>NUCLEOTIDE SEQUENCE [LARGE SCALE GENOMIC DNA]</scope>
    <source>
        <strain evidence="4">CBS 506.65</strain>
    </source>
</reference>
<dbReference type="GeneID" id="34610707"/>
<keyword evidence="2" id="KW-0812">Transmembrane</keyword>
<feature type="transmembrane region" description="Helical" evidence="2">
    <location>
        <begin position="78"/>
        <end position="98"/>
    </location>
</feature>
<organism evidence="3 4">
    <name type="scientific">Penicilliopsis zonata CBS 506.65</name>
    <dbReference type="NCBI Taxonomy" id="1073090"/>
    <lineage>
        <taxon>Eukaryota</taxon>
        <taxon>Fungi</taxon>
        <taxon>Dikarya</taxon>
        <taxon>Ascomycota</taxon>
        <taxon>Pezizomycotina</taxon>
        <taxon>Eurotiomycetes</taxon>
        <taxon>Eurotiomycetidae</taxon>
        <taxon>Eurotiales</taxon>
        <taxon>Aspergillaceae</taxon>
        <taxon>Penicilliopsis</taxon>
    </lineage>
</organism>
<dbReference type="EMBL" id="KV878358">
    <property type="protein sequence ID" value="OJJ42577.1"/>
    <property type="molecule type" value="Genomic_DNA"/>
</dbReference>
<dbReference type="RefSeq" id="XP_022577087.1">
    <property type="nucleotide sequence ID" value="XM_022724242.1"/>
</dbReference>